<dbReference type="Gene3D" id="3.90.1300.10">
    <property type="entry name" value="Amidase signature (AS) domain"/>
    <property type="match status" value="1"/>
</dbReference>
<evidence type="ECO:0000256" key="4">
    <source>
        <dbReference type="ARBA" id="ARBA00014428"/>
    </source>
</evidence>
<evidence type="ECO:0000256" key="8">
    <source>
        <dbReference type="ARBA" id="ARBA00022917"/>
    </source>
</evidence>
<name>A0A5C0UFC9_9PROT</name>
<dbReference type="InterPro" id="IPR000120">
    <property type="entry name" value="Amidase"/>
</dbReference>
<comment type="function">
    <text evidence="10">Allows the formation of correctly charged Gln-tRNA(Gln) through the transamidation of misacylated Glu-tRNA(Gln) in organisms which lack glutaminyl-tRNA synthetase. The reaction takes place in the presence of glutamine and ATP through an activated gamma-phospho-Glu-tRNA(Gln).</text>
</comment>
<dbReference type="PROSITE" id="PS00571">
    <property type="entry name" value="AMIDASES"/>
    <property type="match status" value="1"/>
</dbReference>
<dbReference type="GO" id="GO:0005524">
    <property type="term" value="F:ATP binding"/>
    <property type="evidence" value="ECO:0007669"/>
    <property type="project" value="UniProtKB-KW"/>
</dbReference>
<dbReference type="GO" id="GO:0006412">
    <property type="term" value="P:translation"/>
    <property type="evidence" value="ECO:0007669"/>
    <property type="project" value="UniProtKB-UniRule"/>
</dbReference>
<evidence type="ECO:0000256" key="6">
    <source>
        <dbReference type="ARBA" id="ARBA00022741"/>
    </source>
</evidence>
<feature type="active site" description="Charge relay system" evidence="10">
    <location>
        <position position="79"/>
    </location>
</feature>
<evidence type="ECO:0000256" key="3">
    <source>
        <dbReference type="ARBA" id="ARBA00012739"/>
    </source>
</evidence>
<dbReference type="OrthoDB" id="9811471at2"/>
<dbReference type="KEGG" id="cpri:FZC34_00640"/>
<dbReference type="EMBL" id="CP043316">
    <property type="protein sequence ID" value="QEK38427.1"/>
    <property type="molecule type" value="Genomic_DNA"/>
</dbReference>
<dbReference type="GO" id="GO:0030956">
    <property type="term" value="C:glutamyl-tRNA(Gln) amidotransferase complex"/>
    <property type="evidence" value="ECO:0007669"/>
    <property type="project" value="InterPro"/>
</dbReference>
<gene>
    <name evidence="10 12" type="primary">gatA</name>
    <name evidence="12" type="ORF">FZC34_00640</name>
</gene>
<evidence type="ECO:0000313" key="12">
    <source>
        <dbReference type="EMBL" id="QEK38427.1"/>
    </source>
</evidence>
<dbReference type="InterPro" id="IPR036928">
    <property type="entry name" value="AS_sf"/>
</dbReference>
<dbReference type="Pfam" id="PF01425">
    <property type="entry name" value="Amidase"/>
    <property type="match status" value="1"/>
</dbReference>
<dbReference type="Proteomes" id="UP000325004">
    <property type="component" value="Chromosome"/>
</dbReference>
<dbReference type="AlphaFoldDB" id="A0A5C0UFC9"/>
<dbReference type="PANTHER" id="PTHR11895">
    <property type="entry name" value="TRANSAMIDASE"/>
    <property type="match status" value="1"/>
</dbReference>
<keyword evidence="6 10" id="KW-0547">Nucleotide-binding</keyword>
<evidence type="ECO:0000256" key="2">
    <source>
        <dbReference type="ARBA" id="ARBA00011123"/>
    </source>
</evidence>
<proteinExistence type="inferred from homology"/>
<evidence type="ECO:0000256" key="10">
    <source>
        <dbReference type="HAMAP-Rule" id="MF_00120"/>
    </source>
</evidence>
<feature type="active site" description="Acyl-ester intermediate" evidence="10">
    <location>
        <position position="180"/>
    </location>
</feature>
<organism evidence="12 13">
    <name type="scientific">Candidatus Cytomitobacter primus</name>
    <dbReference type="NCBI Taxonomy" id="2066024"/>
    <lineage>
        <taxon>Bacteria</taxon>
        <taxon>Pseudomonadati</taxon>
        <taxon>Pseudomonadota</taxon>
        <taxon>Alphaproteobacteria</taxon>
        <taxon>Holosporales</taxon>
        <taxon>Holosporaceae</taxon>
        <taxon>Candidatus Cytomitobacter</taxon>
    </lineage>
</organism>
<dbReference type="InterPro" id="IPR004412">
    <property type="entry name" value="GatA"/>
</dbReference>
<evidence type="ECO:0000259" key="11">
    <source>
        <dbReference type="Pfam" id="PF01425"/>
    </source>
</evidence>
<dbReference type="InterPro" id="IPR023631">
    <property type="entry name" value="Amidase_dom"/>
</dbReference>
<keyword evidence="7 10" id="KW-0067">ATP-binding</keyword>
<dbReference type="SUPFAM" id="SSF75304">
    <property type="entry name" value="Amidase signature (AS) enzymes"/>
    <property type="match status" value="1"/>
</dbReference>
<keyword evidence="12" id="KW-0808">Transferase</keyword>
<keyword evidence="13" id="KW-1185">Reference proteome</keyword>
<reference evidence="12 13" key="1">
    <citation type="submission" date="2019-08" db="EMBL/GenBank/DDBJ databases">
        <title>Highly reduced genomes of protist endosymbionts show evolutionary convergence.</title>
        <authorList>
            <person name="George E."/>
            <person name="Husnik F."/>
            <person name="Tashyreva D."/>
            <person name="Prokopchuk G."/>
            <person name="Horak A."/>
            <person name="Kwong W.K."/>
            <person name="Lukes J."/>
            <person name="Keeling P.J."/>
        </authorList>
    </citation>
    <scope>NUCLEOTIDE SEQUENCE [LARGE SCALE GENOMIC DNA]</scope>
    <source>
        <strain evidence="12">1604LC</strain>
    </source>
</reference>
<comment type="catalytic activity">
    <reaction evidence="9 10">
        <text>L-glutamyl-tRNA(Gln) + L-glutamine + ATP + H2O = L-glutaminyl-tRNA(Gln) + L-glutamate + ADP + phosphate + H(+)</text>
        <dbReference type="Rhea" id="RHEA:17521"/>
        <dbReference type="Rhea" id="RHEA-COMP:9681"/>
        <dbReference type="Rhea" id="RHEA-COMP:9684"/>
        <dbReference type="ChEBI" id="CHEBI:15377"/>
        <dbReference type="ChEBI" id="CHEBI:15378"/>
        <dbReference type="ChEBI" id="CHEBI:29985"/>
        <dbReference type="ChEBI" id="CHEBI:30616"/>
        <dbReference type="ChEBI" id="CHEBI:43474"/>
        <dbReference type="ChEBI" id="CHEBI:58359"/>
        <dbReference type="ChEBI" id="CHEBI:78520"/>
        <dbReference type="ChEBI" id="CHEBI:78521"/>
        <dbReference type="ChEBI" id="CHEBI:456216"/>
        <dbReference type="EC" id="6.3.5.7"/>
    </reaction>
</comment>
<dbReference type="HAMAP" id="MF_00120">
    <property type="entry name" value="GatA"/>
    <property type="match status" value="1"/>
</dbReference>
<dbReference type="NCBIfam" id="TIGR00132">
    <property type="entry name" value="gatA"/>
    <property type="match status" value="1"/>
</dbReference>
<evidence type="ECO:0000256" key="9">
    <source>
        <dbReference type="ARBA" id="ARBA00047407"/>
    </source>
</evidence>
<comment type="similarity">
    <text evidence="1 10">Belongs to the amidase family. GatA subfamily.</text>
</comment>
<feature type="active site" description="Charge relay system" evidence="10">
    <location>
        <position position="156"/>
    </location>
</feature>
<protein>
    <recommendedName>
        <fullName evidence="4 10">Glutamyl-tRNA(Gln) amidotransferase subunit A</fullName>
        <shortName evidence="10">Glu-ADT subunit A</shortName>
        <ecNumber evidence="3 10">6.3.5.7</ecNumber>
    </recommendedName>
</protein>
<evidence type="ECO:0000256" key="1">
    <source>
        <dbReference type="ARBA" id="ARBA00008069"/>
    </source>
</evidence>
<dbReference type="PANTHER" id="PTHR11895:SF7">
    <property type="entry name" value="GLUTAMYL-TRNA(GLN) AMIDOTRANSFERASE SUBUNIT A, MITOCHONDRIAL"/>
    <property type="match status" value="1"/>
</dbReference>
<comment type="subunit">
    <text evidence="2 10">Heterotrimer of A, B and C subunits.</text>
</comment>
<dbReference type="GO" id="GO:0050567">
    <property type="term" value="F:glutaminyl-tRNA synthase (glutamine-hydrolyzing) activity"/>
    <property type="evidence" value="ECO:0007669"/>
    <property type="project" value="UniProtKB-UniRule"/>
</dbReference>
<keyword evidence="5 10" id="KW-0436">Ligase</keyword>
<dbReference type="RefSeq" id="WP_148971543.1">
    <property type="nucleotide sequence ID" value="NZ_CP043316.1"/>
</dbReference>
<keyword evidence="8 10" id="KW-0648">Protein biosynthesis</keyword>
<sequence length="489" mass="53993">MKNNPNMLSLKQIRELLVQGQISPLTLVSEMYDEIESKSHLNNFITLTKDLAFKQAEKSWEKIKNGTARKLEGIPIGVKDLYCVKNEKMTACSKVLENFIAPFESHVTNKLWNEGAICLGKLNMDEFAMGSSNRTSCFGPSINPWTNGKNLVPGGSSGGSASSVAAGTCFASLGSDTGGSVRQPASFCGIVGFKPSYGRCSRRGIVGYASSFDQAGIFARSVEDAAIVMDNMIGHDHGDVMSSTEAVPDLENANISLKGKVIGYPENWMDGLDEYVIKNWKKALQIFEDLGAIIKPISLLNFDSYLSTYYLLTSSEASSNLARYSGTCYGNKTEEDIGSEYNKTFALFGEEVRRRIFMGIHNLSSANYEKGYDLGLKTRKYIKQQFMDLFNEINLIVYPCSPREAFEIDNVFQNPSDAYHEDVFTVIANLIGSPAISVPIGYGKQNLPLGIHLMTKPFEEELLISSAKEIEKYANFKGWLENESNGVSK</sequence>
<dbReference type="EC" id="6.3.5.7" evidence="3 10"/>
<dbReference type="InterPro" id="IPR020556">
    <property type="entry name" value="Amidase_CS"/>
</dbReference>
<evidence type="ECO:0000256" key="5">
    <source>
        <dbReference type="ARBA" id="ARBA00022598"/>
    </source>
</evidence>
<evidence type="ECO:0000256" key="7">
    <source>
        <dbReference type="ARBA" id="ARBA00022840"/>
    </source>
</evidence>
<feature type="domain" description="Amidase" evidence="11">
    <location>
        <begin position="27"/>
        <end position="463"/>
    </location>
</feature>
<evidence type="ECO:0000313" key="13">
    <source>
        <dbReference type="Proteomes" id="UP000325004"/>
    </source>
</evidence>
<dbReference type="GO" id="GO:0016740">
    <property type="term" value="F:transferase activity"/>
    <property type="evidence" value="ECO:0007669"/>
    <property type="project" value="UniProtKB-KW"/>
</dbReference>
<accession>A0A5C0UFC9</accession>